<dbReference type="Pfam" id="PF12833">
    <property type="entry name" value="HTH_18"/>
    <property type="match status" value="1"/>
</dbReference>
<dbReference type="InterPro" id="IPR009057">
    <property type="entry name" value="Homeodomain-like_sf"/>
</dbReference>
<name>A0A1L8TL93_9ENTE</name>
<dbReference type="Gene3D" id="1.10.10.60">
    <property type="entry name" value="Homeodomain-like"/>
    <property type="match status" value="2"/>
</dbReference>
<comment type="caution">
    <text evidence="5">The sequence shown here is derived from an EMBL/GenBank/DDBJ whole genome shotgun (WGS) entry which is preliminary data.</text>
</comment>
<keyword evidence="6" id="KW-1185">Reference proteome</keyword>
<evidence type="ECO:0000313" key="5">
    <source>
        <dbReference type="EMBL" id="OJG44928.1"/>
    </source>
</evidence>
<dbReference type="AlphaFoldDB" id="A0A1L8TL93"/>
<evidence type="ECO:0000256" key="3">
    <source>
        <dbReference type="ARBA" id="ARBA00023163"/>
    </source>
</evidence>
<dbReference type="Proteomes" id="UP000182077">
    <property type="component" value="Unassembled WGS sequence"/>
</dbReference>
<dbReference type="PANTHER" id="PTHR43280:SF2">
    <property type="entry name" value="HTH-TYPE TRANSCRIPTIONAL REGULATOR EXSA"/>
    <property type="match status" value="1"/>
</dbReference>
<proteinExistence type="predicted"/>
<sequence length="328" mass="38268">MSITVDQSAAFYQFLDTLDCYLTHQSQLTNEVQRFSENPQREIAAFITSKTTEKIVVGKGFIRLLYVIKGKLTYQLNGEKKELSAQGMMVTNTETMFSYVSSATAEVVILYFKPNYFSASLLGQFVEEPLLYRFFVEALSQDFSGISRYLIYDFSNQIDLHFYLLLLLKQVVKMAYFNNKVTKAAFVLLIVEMSQVEYQSLIDKDSFISNQQLAKELVAYIDLRLEQVTLEELADKFHFHPNYLSSLLKEKTGKTFTEWVLNQRIERCKNYLTQTDLTVQAIIERLGYKDKAFFYRRFKQIEGVTPRQYRKLREDNQICTKISLPTSN</sequence>
<dbReference type="EMBL" id="JXKQ01000010">
    <property type="protein sequence ID" value="OJG44928.1"/>
    <property type="molecule type" value="Genomic_DNA"/>
</dbReference>
<keyword evidence="2" id="KW-0238">DNA-binding</keyword>
<dbReference type="OrthoDB" id="9816335at2"/>
<dbReference type="GO" id="GO:0003700">
    <property type="term" value="F:DNA-binding transcription factor activity"/>
    <property type="evidence" value="ECO:0007669"/>
    <property type="project" value="InterPro"/>
</dbReference>
<keyword evidence="1" id="KW-0805">Transcription regulation</keyword>
<evidence type="ECO:0000259" key="4">
    <source>
        <dbReference type="PROSITE" id="PS01124"/>
    </source>
</evidence>
<dbReference type="PROSITE" id="PS01124">
    <property type="entry name" value="HTH_ARAC_FAMILY_2"/>
    <property type="match status" value="1"/>
</dbReference>
<dbReference type="GO" id="GO:0043565">
    <property type="term" value="F:sequence-specific DNA binding"/>
    <property type="evidence" value="ECO:0007669"/>
    <property type="project" value="InterPro"/>
</dbReference>
<dbReference type="SMART" id="SM00342">
    <property type="entry name" value="HTH_ARAC"/>
    <property type="match status" value="1"/>
</dbReference>
<dbReference type="STRING" id="249189.RV04_GL000496"/>
<keyword evidence="3" id="KW-0804">Transcription</keyword>
<gene>
    <name evidence="5" type="ORF">RV04_GL000496</name>
</gene>
<reference evidence="5 6" key="1">
    <citation type="submission" date="2014-12" db="EMBL/GenBank/DDBJ databases">
        <title>Draft genome sequences of 29 type strains of Enterococci.</title>
        <authorList>
            <person name="Zhong Z."/>
            <person name="Sun Z."/>
            <person name="Liu W."/>
            <person name="Zhang W."/>
            <person name="Zhang H."/>
        </authorList>
    </citation>
    <scope>NUCLEOTIDE SEQUENCE [LARGE SCALE GENOMIC DNA]</scope>
    <source>
        <strain evidence="5 6">DSM 17122</strain>
    </source>
</reference>
<evidence type="ECO:0000256" key="2">
    <source>
        <dbReference type="ARBA" id="ARBA00023125"/>
    </source>
</evidence>
<accession>A0A1L8TL93</accession>
<evidence type="ECO:0000256" key="1">
    <source>
        <dbReference type="ARBA" id="ARBA00023015"/>
    </source>
</evidence>
<organism evidence="5 6">
    <name type="scientific">Enterococcus hermanniensis</name>
    <dbReference type="NCBI Taxonomy" id="249189"/>
    <lineage>
        <taxon>Bacteria</taxon>
        <taxon>Bacillati</taxon>
        <taxon>Bacillota</taxon>
        <taxon>Bacilli</taxon>
        <taxon>Lactobacillales</taxon>
        <taxon>Enterococcaceae</taxon>
        <taxon>Enterococcus</taxon>
    </lineage>
</organism>
<evidence type="ECO:0000313" key="6">
    <source>
        <dbReference type="Proteomes" id="UP000182077"/>
    </source>
</evidence>
<feature type="domain" description="HTH araC/xylS-type" evidence="4">
    <location>
        <begin position="215"/>
        <end position="312"/>
    </location>
</feature>
<dbReference type="PANTHER" id="PTHR43280">
    <property type="entry name" value="ARAC-FAMILY TRANSCRIPTIONAL REGULATOR"/>
    <property type="match status" value="1"/>
</dbReference>
<dbReference type="SUPFAM" id="SSF46689">
    <property type="entry name" value="Homeodomain-like"/>
    <property type="match status" value="1"/>
</dbReference>
<dbReference type="RefSeq" id="WP_071858452.1">
    <property type="nucleotide sequence ID" value="NZ_JBHSHK010000021.1"/>
</dbReference>
<protein>
    <recommendedName>
        <fullName evidence="4">HTH araC/xylS-type domain-containing protein</fullName>
    </recommendedName>
</protein>
<dbReference type="InterPro" id="IPR018060">
    <property type="entry name" value="HTH_AraC"/>
</dbReference>